<dbReference type="EMBL" id="BAAAQM010000008">
    <property type="protein sequence ID" value="GAA1962996.1"/>
    <property type="molecule type" value="Genomic_DNA"/>
</dbReference>
<evidence type="ECO:0000313" key="12">
    <source>
        <dbReference type="Proteomes" id="UP001499854"/>
    </source>
</evidence>
<evidence type="ECO:0000256" key="8">
    <source>
        <dbReference type="ARBA" id="ARBA00023136"/>
    </source>
</evidence>
<comment type="caution">
    <text evidence="11">The sequence shown here is derived from an EMBL/GenBank/DDBJ whole genome shotgun (WGS) entry which is preliminary data.</text>
</comment>
<evidence type="ECO:0000256" key="3">
    <source>
        <dbReference type="ARBA" id="ARBA00022475"/>
    </source>
</evidence>
<evidence type="ECO:0000256" key="5">
    <source>
        <dbReference type="ARBA" id="ARBA00022927"/>
    </source>
</evidence>
<reference evidence="11 12" key="1">
    <citation type="journal article" date="2019" name="Int. J. Syst. Evol. Microbiol.">
        <title>The Global Catalogue of Microorganisms (GCM) 10K type strain sequencing project: providing services to taxonomists for standard genome sequencing and annotation.</title>
        <authorList>
            <consortium name="The Broad Institute Genomics Platform"/>
            <consortium name="The Broad Institute Genome Sequencing Center for Infectious Disease"/>
            <person name="Wu L."/>
            <person name="Ma J."/>
        </authorList>
    </citation>
    <scope>NUCLEOTIDE SEQUENCE [LARGE SCALE GENOMIC DNA]</scope>
    <source>
        <strain evidence="11 12">JCM 16013</strain>
    </source>
</reference>
<evidence type="ECO:0000256" key="7">
    <source>
        <dbReference type="ARBA" id="ARBA00023010"/>
    </source>
</evidence>
<dbReference type="Pfam" id="PF00584">
    <property type="entry name" value="SecE"/>
    <property type="match status" value="1"/>
</dbReference>
<gene>
    <name evidence="9 11" type="primary">secE</name>
    <name evidence="11" type="ORF">GCM10009838_20000</name>
</gene>
<dbReference type="PROSITE" id="PS01067">
    <property type="entry name" value="SECE_SEC61G"/>
    <property type="match status" value="1"/>
</dbReference>
<keyword evidence="7 9" id="KW-0811">Translocation</keyword>
<dbReference type="PANTHER" id="PTHR33910:SF1">
    <property type="entry name" value="PROTEIN TRANSLOCASE SUBUNIT SECE"/>
    <property type="match status" value="1"/>
</dbReference>
<keyword evidence="6 9" id="KW-1133">Transmembrane helix</keyword>
<keyword evidence="5 9" id="KW-0653">Protein transport</keyword>
<keyword evidence="4 9" id="KW-0812">Transmembrane</keyword>
<proteinExistence type="inferred from homology"/>
<name>A0ABN2R3H3_9ACTN</name>
<feature type="transmembrane region" description="Helical" evidence="9">
    <location>
        <begin position="55"/>
        <end position="76"/>
    </location>
</feature>
<dbReference type="PANTHER" id="PTHR33910">
    <property type="entry name" value="PROTEIN TRANSLOCASE SUBUNIT SECE"/>
    <property type="match status" value="1"/>
</dbReference>
<keyword evidence="8 9" id="KW-0472">Membrane</keyword>
<keyword evidence="12" id="KW-1185">Reference proteome</keyword>
<dbReference type="InterPro" id="IPR005807">
    <property type="entry name" value="SecE_bac"/>
</dbReference>
<organism evidence="11 12">
    <name type="scientific">Catenulispora subtropica</name>
    <dbReference type="NCBI Taxonomy" id="450798"/>
    <lineage>
        <taxon>Bacteria</taxon>
        <taxon>Bacillati</taxon>
        <taxon>Actinomycetota</taxon>
        <taxon>Actinomycetes</taxon>
        <taxon>Catenulisporales</taxon>
        <taxon>Catenulisporaceae</taxon>
        <taxon>Catenulispora</taxon>
    </lineage>
</organism>
<feature type="region of interest" description="Disordered" evidence="10">
    <location>
        <begin position="1"/>
        <end position="27"/>
    </location>
</feature>
<dbReference type="Gene3D" id="1.20.5.1030">
    <property type="entry name" value="Preprotein translocase secy subunit"/>
    <property type="match status" value="1"/>
</dbReference>
<dbReference type="HAMAP" id="MF_00422">
    <property type="entry name" value="SecE"/>
    <property type="match status" value="1"/>
</dbReference>
<accession>A0ABN2R3H3</accession>
<dbReference type="InterPro" id="IPR038379">
    <property type="entry name" value="SecE_sf"/>
</dbReference>
<evidence type="ECO:0000256" key="2">
    <source>
        <dbReference type="ARBA" id="ARBA00022448"/>
    </source>
</evidence>
<sequence>MTETSSTSATSKPDRGRSGDRRTERRRSPLGRLGLFYRQVIAELRKVVWPTRNELVTYTTVVIVFVAIIVAIVATLDYGFSKLVLWVFG</sequence>
<feature type="compositionally biased region" description="Basic and acidic residues" evidence="10">
    <location>
        <begin position="12"/>
        <end position="27"/>
    </location>
</feature>
<evidence type="ECO:0000256" key="4">
    <source>
        <dbReference type="ARBA" id="ARBA00022692"/>
    </source>
</evidence>
<dbReference type="Proteomes" id="UP001499854">
    <property type="component" value="Unassembled WGS sequence"/>
</dbReference>
<comment type="subunit">
    <text evidence="9">Component of the Sec protein translocase complex. Heterotrimer consisting of SecY, SecE and SecG subunits. The heterotrimers can form oligomers, although 1 heterotrimer is thought to be able to translocate proteins. Interacts with the ribosome. Interacts with SecDF, and other proteins may be involved. Interacts with SecA.</text>
</comment>
<dbReference type="NCBIfam" id="TIGR00964">
    <property type="entry name" value="secE_bact"/>
    <property type="match status" value="1"/>
</dbReference>
<comment type="function">
    <text evidence="9">Essential subunit of the Sec protein translocation channel SecYEG. Clamps together the 2 halves of SecY. May contact the channel plug during translocation.</text>
</comment>
<dbReference type="RefSeq" id="WP_344656657.1">
    <property type="nucleotide sequence ID" value="NZ_BAAAQM010000008.1"/>
</dbReference>
<dbReference type="InterPro" id="IPR001901">
    <property type="entry name" value="Translocase_SecE/Sec61-g"/>
</dbReference>
<comment type="subcellular location">
    <subcellularLocation>
        <location evidence="9">Cell membrane</location>
        <topology evidence="9">Single-pass membrane protein</topology>
    </subcellularLocation>
    <subcellularLocation>
        <location evidence="1">Membrane</location>
    </subcellularLocation>
</comment>
<evidence type="ECO:0000256" key="9">
    <source>
        <dbReference type="HAMAP-Rule" id="MF_00422"/>
    </source>
</evidence>
<keyword evidence="2 9" id="KW-0813">Transport</keyword>
<keyword evidence="3 9" id="KW-1003">Cell membrane</keyword>
<comment type="similarity">
    <text evidence="9">Belongs to the SecE/SEC61-gamma family.</text>
</comment>
<protein>
    <recommendedName>
        <fullName evidence="9">Protein translocase subunit SecE</fullName>
    </recommendedName>
</protein>
<feature type="compositionally biased region" description="Polar residues" evidence="10">
    <location>
        <begin position="1"/>
        <end position="11"/>
    </location>
</feature>
<evidence type="ECO:0000256" key="1">
    <source>
        <dbReference type="ARBA" id="ARBA00004370"/>
    </source>
</evidence>
<evidence type="ECO:0000256" key="10">
    <source>
        <dbReference type="SAM" id="MobiDB-lite"/>
    </source>
</evidence>
<evidence type="ECO:0000256" key="6">
    <source>
        <dbReference type="ARBA" id="ARBA00022989"/>
    </source>
</evidence>
<evidence type="ECO:0000313" key="11">
    <source>
        <dbReference type="EMBL" id="GAA1962996.1"/>
    </source>
</evidence>